<organism evidence="1 2">
    <name type="scientific">Polymorphum gilvum (strain LMG 25793 / CGMCC 1.9160 / SL003B-26A1)</name>
    <dbReference type="NCBI Taxonomy" id="991905"/>
    <lineage>
        <taxon>Bacteria</taxon>
        <taxon>Pseudomonadati</taxon>
        <taxon>Pseudomonadota</taxon>
        <taxon>Alphaproteobacteria</taxon>
        <taxon>Rhodobacterales</taxon>
        <taxon>Paracoccaceae</taxon>
        <taxon>Polymorphum</taxon>
    </lineage>
</organism>
<dbReference type="PANTHER" id="PTHR43737:SF1">
    <property type="entry name" value="DUF1501 DOMAIN-CONTAINING PROTEIN"/>
    <property type="match status" value="1"/>
</dbReference>
<dbReference type="RefSeq" id="WP_013653778.1">
    <property type="nucleotide sequence ID" value="NC_015259.1"/>
</dbReference>
<dbReference type="eggNOG" id="COG4102">
    <property type="taxonomic scope" value="Bacteria"/>
</dbReference>
<dbReference type="AlphaFoldDB" id="F2IW81"/>
<sequence length="411" mass="43567">MGLCDYSRRQVLAGTAALVTWAFQPRLAAAAPGRDPRLLVVNLRGGMDGLGAVAPLGDPDYRRLRGEAVLSADDPARGLPLDGFFVLHPALPTLARLFRAGEALIAHAVSTPYWKRSHFDAQDVLESGLAGAGQSRSGWLNRALAALPRGEALPPLRGLAVGAQVPLLLRGEAQVLSWMPPGFAPAGDDIRMRLLDLYRHTDPALLRTFEGALKLDEITGGEAAMEKAMEADIGARKGADAAARMTAAAVGRLLRDPAGPRLGAMDLVGWDTHVDGEPFDPRFVGQLARLDAVLADLVESLAPVWDQTAILVMTEFGRTVRLNGSGTDHGVGTVAILAGGAVDGGRVLADWPGLSDRALYEGRDLQPTLDVRALFKGLLHEHLGLGERTLAETVFPDTGALRPLSGLMRAV</sequence>
<name>F2IW81_POLGS</name>
<dbReference type="OrthoDB" id="9779968at2"/>
<dbReference type="InterPro" id="IPR010869">
    <property type="entry name" value="DUF1501"/>
</dbReference>
<reference evidence="1 2" key="1">
    <citation type="journal article" date="2011" name="J. Bacteriol.">
        <title>Complete genome sequence of Polymorphum gilvum SL003B-26A1T, a crude oil-degrading bacterium from oil-polluted saline soil.</title>
        <authorList>
            <person name="Li S.G."/>
            <person name="Tang Y.Q."/>
            <person name="Nie Y."/>
            <person name="Cai M."/>
            <person name="Wu X.L."/>
        </authorList>
    </citation>
    <scope>NUCLEOTIDE SEQUENCE [LARGE SCALE GENOMIC DNA]</scope>
    <source>
        <strain evidence="2">LMG 25793 / CGMCC 1.9160 / SL003B-26A1</strain>
    </source>
</reference>
<dbReference type="PANTHER" id="PTHR43737">
    <property type="entry name" value="BLL7424 PROTEIN"/>
    <property type="match status" value="1"/>
</dbReference>
<keyword evidence="2" id="KW-1185">Reference proteome</keyword>
<evidence type="ECO:0000313" key="2">
    <source>
        <dbReference type="Proteomes" id="UP000008130"/>
    </source>
</evidence>
<dbReference type="Pfam" id="PF07394">
    <property type="entry name" value="DUF1501"/>
    <property type="match status" value="1"/>
</dbReference>
<evidence type="ECO:0008006" key="3">
    <source>
        <dbReference type="Google" id="ProtNLM"/>
    </source>
</evidence>
<protein>
    <recommendedName>
        <fullName evidence="3">DUF1501 domain-containing protein</fullName>
    </recommendedName>
</protein>
<dbReference type="Proteomes" id="UP000008130">
    <property type="component" value="Chromosome"/>
</dbReference>
<dbReference type="EMBL" id="CP002568">
    <property type="protein sequence ID" value="ADZ71466.1"/>
    <property type="molecule type" value="Genomic_DNA"/>
</dbReference>
<evidence type="ECO:0000313" key="1">
    <source>
        <dbReference type="EMBL" id="ADZ71466.1"/>
    </source>
</evidence>
<dbReference type="HOGENOM" id="CLU_032896_3_1_5"/>
<gene>
    <name evidence="1" type="ordered locus">SL003B_3043</name>
</gene>
<dbReference type="PATRIC" id="fig|991905.3.peg.3125"/>
<dbReference type="STRING" id="991905.SL003B_3043"/>
<dbReference type="KEGG" id="pgv:SL003B_3043"/>
<accession>F2IW81</accession>
<proteinExistence type="predicted"/>